<dbReference type="InterPro" id="IPR050744">
    <property type="entry name" value="AI-2_Isomerase_LsrG"/>
</dbReference>
<feature type="domain" description="ABM" evidence="1">
    <location>
        <begin position="2"/>
        <end position="90"/>
    </location>
</feature>
<dbReference type="GO" id="GO:0004497">
    <property type="term" value="F:monooxygenase activity"/>
    <property type="evidence" value="ECO:0007669"/>
    <property type="project" value="UniProtKB-KW"/>
</dbReference>
<dbReference type="Pfam" id="PF03992">
    <property type="entry name" value="ABM"/>
    <property type="match status" value="1"/>
</dbReference>
<dbReference type="EMBL" id="JAUSVF010000001">
    <property type="protein sequence ID" value="MDQ0321404.1"/>
    <property type="molecule type" value="Genomic_DNA"/>
</dbReference>
<evidence type="ECO:0000313" key="2">
    <source>
        <dbReference type="EMBL" id="MDQ0321404.1"/>
    </source>
</evidence>
<sequence length="98" mass="10753">MIYVIAYLKAHPGKAADVLAAAQPLIAETRAEDGCIYYELYQKPGEPETLVFVENWSSRVALQAHFETAHIAAFGKATADLVAESRVEVVHPEKVEVV</sequence>
<dbReference type="PROSITE" id="PS51725">
    <property type="entry name" value="ABM"/>
    <property type="match status" value="1"/>
</dbReference>
<dbReference type="InterPro" id="IPR011008">
    <property type="entry name" value="Dimeric_a/b-barrel"/>
</dbReference>
<evidence type="ECO:0000313" key="3">
    <source>
        <dbReference type="Proteomes" id="UP001230207"/>
    </source>
</evidence>
<protein>
    <submittedName>
        <fullName evidence="2">Quinol monooxygenase YgiN</fullName>
    </submittedName>
</protein>
<dbReference type="RefSeq" id="WP_307231982.1">
    <property type="nucleotide sequence ID" value="NZ_JAUSVF010000001.1"/>
</dbReference>
<gene>
    <name evidence="2" type="ORF">QO002_003542</name>
</gene>
<dbReference type="PANTHER" id="PTHR33336">
    <property type="entry name" value="QUINOL MONOOXYGENASE YGIN-RELATED"/>
    <property type="match status" value="1"/>
</dbReference>
<accession>A0ABU0BT25</accession>
<organism evidence="2 3">
    <name type="scientific">Pararhizobium capsulatum DSM 1112</name>
    <dbReference type="NCBI Taxonomy" id="1121113"/>
    <lineage>
        <taxon>Bacteria</taxon>
        <taxon>Pseudomonadati</taxon>
        <taxon>Pseudomonadota</taxon>
        <taxon>Alphaproteobacteria</taxon>
        <taxon>Hyphomicrobiales</taxon>
        <taxon>Rhizobiaceae</taxon>
        <taxon>Rhizobium/Agrobacterium group</taxon>
        <taxon>Pararhizobium</taxon>
    </lineage>
</organism>
<evidence type="ECO:0000259" key="1">
    <source>
        <dbReference type="PROSITE" id="PS51725"/>
    </source>
</evidence>
<keyword evidence="3" id="KW-1185">Reference proteome</keyword>
<dbReference type="PANTHER" id="PTHR33336:SF15">
    <property type="entry name" value="ABM DOMAIN-CONTAINING PROTEIN"/>
    <property type="match status" value="1"/>
</dbReference>
<dbReference type="InterPro" id="IPR007138">
    <property type="entry name" value="ABM_dom"/>
</dbReference>
<dbReference type="Proteomes" id="UP001230207">
    <property type="component" value="Unassembled WGS sequence"/>
</dbReference>
<comment type="caution">
    <text evidence="2">The sequence shown here is derived from an EMBL/GenBank/DDBJ whole genome shotgun (WGS) entry which is preliminary data.</text>
</comment>
<keyword evidence="2" id="KW-0503">Monooxygenase</keyword>
<dbReference type="Gene3D" id="3.30.70.100">
    <property type="match status" value="1"/>
</dbReference>
<reference evidence="2 3" key="1">
    <citation type="submission" date="2023-07" db="EMBL/GenBank/DDBJ databases">
        <title>Genomic Encyclopedia of Type Strains, Phase IV (KMG-IV): sequencing the most valuable type-strain genomes for metagenomic binning, comparative biology and taxonomic classification.</title>
        <authorList>
            <person name="Goeker M."/>
        </authorList>
    </citation>
    <scope>NUCLEOTIDE SEQUENCE [LARGE SCALE GENOMIC DNA]</scope>
    <source>
        <strain evidence="2 3">DSM 1112</strain>
    </source>
</reference>
<proteinExistence type="predicted"/>
<dbReference type="SUPFAM" id="SSF54909">
    <property type="entry name" value="Dimeric alpha+beta barrel"/>
    <property type="match status" value="1"/>
</dbReference>
<keyword evidence="2" id="KW-0560">Oxidoreductase</keyword>
<name>A0ABU0BT25_9HYPH</name>